<organism evidence="1 2">
    <name type="scientific">Cloeon dipterum</name>
    <dbReference type="NCBI Taxonomy" id="197152"/>
    <lineage>
        <taxon>Eukaryota</taxon>
        <taxon>Metazoa</taxon>
        <taxon>Ecdysozoa</taxon>
        <taxon>Arthropoda</taxon>
        <taxon>Hexapoda</taxon>
        <taxon>Insecta</taxon>
        <taxon>Pterygota</taxon>
        <taxon>Palaeoptera</taxon>
        <taxon>Ephemeroptera</taxon>
        <taxon>Pisciforma</taxon>
        <taxon>Baetidae</taxon>
        <taxon>Cloeon</taxon>
    </lineage>
</organism>
<accession>A0A8S1E5B2</accession>
<gene>
    <name evidence="1" type="ORF">CLODIP_2_CD15017</name>
</gene>
<comment type="caution">
    <text evidence="1">The sequence shown here is derived from an EMBL/GenBank/DDBJ whole genome shotgun (WGS) entry which is preliminary data.</text>
</comment>
<name>A0A8S1E5B2_9INSE</name>
<sequence>MMCSNFDNEFDVVRFPRFLKLRCATFTCLEYKTHALRIFLKTNGHLLRRLTIESEYYTSVDKISSISMEEIFGWCSNLEWFSVDLNLDSHNVPIVCLSKLKWFKCIDFGSSDVDISSILSAPQLEGFDIMIYNFDLGDRETFFSRIAQREILINLKRFKIHTFVKEDAAVLLEDQLIAAIKSAIPDVEEIQNS</sequence>
<keyword evidence="2" id="KW-1185">Reference proteome</keyword>
<evidence type="ECO:0000313" key="2">
    <source>
        <dbReference type="Proteomes" id="UP000494165"/>
    </source>
</evidence>
<dbReference type="Proteomes" id="UP000494165">
    <property type="component" value="Unassembled WGS sequence"/>
</dbReference>
<proteinExistence type="predicted"/>
<dbReference type="AlphaFoldDB" id="A0A8S1E5B2"/>
<evidence type="ECO:0000313" key="1">
    <source>
        <dbReference type="EMBL" id="CAB3388599.1"/>
    </source>
</evidence>
<dbReference type="EMBL" id="CADEPI010000827">
    <property type="protein sequence ID" value="CAB3388599.1"/>
    <property type="molecule type" value="Genomic_DNA"/>
</dbReference>
<protein>
    <submittedName>
        <fullName evidence="1">Uncharacterized protein</fullName>
    </submittedName>
</protein>
<reference evidence="1 2" key="1">
    <citation type="submission" date="2020-04" db="EMBL/GenBank/DDBJ databases">
        <authorList>
            <person name="Alioto T."/>
            <person name="Alioto T."/>
            <person name="Gomez Garrido J."/>
        </authorList>
    </citation>
    <scope>NUCLEOTIDE SEQUENCE [LARGE SCALE GENOMIC DNA]</scope>
</reference>